<name>A0A0F9SY97_9ZZZZ</name>
<proteinExistence type="predicted"/>
<sequence>MPKKKTKPKKVRSLFFRNKDIVSEKKKLKVLKSRRRQIIDNIKEVVDAYNNESLDIHRTCTWLEQLPLESLRDLYHLLTDDYGLSTLELRARLLSEHNKGVVETVSVDKEIYLSQIDLLLAEIGCIQSKLDPG</sequence>
<evidence type="ECO:0000313" key="1">
    <source>
        <dbReference type="EMBL" id="KKN67642.1"/>
    </source>
</evidence>
<organism evidence="1">
    <name type="scientific">marine sediment metagenome</name>
    <dbReference type="NCBI Taxonomy" id="412755"/>
    <lineage>
        <taxon>unclassified sequences</taxon>
        <taxon>metagenomes</taxon>
        <taxon>ecological metagenomes</taxon>
    </lineage>
</organism>
<dbReference type="AlphaFoldDB" id="A0A0F9SY97"/>
<dbReference type="EMBL" id="LAZR01000468">
    <property type="protein sequence ID" value="KKN67642.1"/>
    <property type="molecule type" value="Genomic_DNA"/>
</dbReference>
<gene>
    <name evidence="1" type="ORF">LCGC14_0459010</name>
</gene>
<comment type="caution">
    <text evidence="1">The sequence shown here is derived from an EMBL/GenBank/DDBJ whole genome shotgun (WGS) entry which is preliminary data.</text>
</comment>
<reference evidence="1" key="1">
    <citation type="journal article" date="2015" name="Nature">
        <title>Complex archaea that bridge the gap between prokaryotes and eukaryotes.</title>
        <authorList>
            <person name="Spang A."/>
            <person name="Saw J.H."/>
            <person name="Jorgensen S.L."/>
            <person name="Zaremba-Niedzwiedzka K."/>
            <person name="Martijn J."/>
            <person name="Lind A.E."/>
            <person name="van Eijk R."/>
            <person name="Schleper C."/>
            <person name="Guy L."/>
            <person name="Ettema T.J."/>
        </authorList>
    </citation>
    <scope>NUCLEOTIDE SEQUENCE</scope>
</reference>
<protein>
    <submittedName>
        <fullName evidence="1">Uncharacterized protein</fullName>
    </submittedName>
</protein>
<accession>A0A0F9SY97</accession>